<dbReference type="InterPro" id="IPR031009">
    <property type="entry name" value="Tcm_partner"/>
</dbReference>
<dbReference type="RefSeq" id="WP_121450795.1">
    <property type="nucleotide sequence ID" value="NZ_RBWE01000001.1"/>
</dbReference>
<dbReference type="AlphaFoldDB" id="A0A494WSQ5"/>
<gene>
    <name evidence="1" type="primary">tcmP</name>
    <name evidence="1" type="ORF">D7024_04980</name>
</gene>
<dbReference type="Proteomes" id="UP000271256">
    <property type="component" value="Unassembled WGS sequence"/>
</dbReference>
<comment type="caution">
    <text evidence="1">The sequence shown here is derived from an EMBL/GenBank/DDBJ whole genome shotgun (WGS) entry which is preliminary data.</text>
</comment>
<sequence>MKNIIWPLKEHSRAKHTVLREYLKAWFPILGQSFSRILYIDGFAGPGLYSTGEEGSPLIALRIASEHSLQRNFKAEIRMFFIESDKERATFLKSLCQERFPSAALKRKRIFYEVIPTSFENVMEQVLSELKKQGKRLAPSFVFIDPFGISGVPLELIAKILQYQSCEVLFNFMYDAVNRWCETHEPKTNLLFDTDEWKKALSINESEKRRDFLTNLYLRQLKEIAGARFVRSLEIRDKNNRTKYFLFFATNRIEGLKEMKNAMWKVDQSGYFCFSAYENLKYTGQLSIFDGDEIHHRTLASLLHETFRNSKLSIEKVEEFVIIETPYLQRHVRPALHLLKKYNPPSKIYFTLSRSLILFLLQSNLVP</sequence>
<protein>
    <submittedName>
        <fullName evidence="1">Three-Cys-motif partner protein TcmP</fullName>
    </submittedName>
</protein>
<organism evidence="1 2">
    <name type="scientific">Desulfofundulus salinus</name>
    <dbReference type="NCBI Taxonomy" id="2419843"/>
    <lineage>
        <taxon>Bacteria</taxon>
        <taxon>Bacillati</taxon>
        <taxon>Bacillota</taxon>
        <taxon>Clostridia</taxon>
        <taxon>Eubacteriales</taxon>
        <taxon>Peptococcaceae</taxon>
        <taxon>Desulfofundulus</taxon>
    </lineage>
</organism>
<evidence type="ECO:0000313" key="1">
    <source>
        <dbReference type="EMBL" id="RKO66359.1"/>
    </source>
</evidence>
<dbReference type="OrthoDB" id="275124at2"/>
<name>A0A494WSQ5_9FIRM</name>
<proteinExistence type="predicted"/>
<dbReference type="EMBL" id="RBWE01000001">
    <property type="protein sequence ID" value="RKO66359.1"/>
    <property type="molecule type" value="Genomic_DNA"/>
</dbReference>
<dbReference type="NCBIfam" id="TIGR04474">
    <property type="entry name" value="tcm_partner"/>
    <property type="match status" value="1"/>
</dbReference>
<keyword evidence="2" id="KW-1185">Reference proteome</keyword>
<accession>A0A494WSQ5</accession>
<evidence type="ECO:0000313" key="2">
    <source>
        <dbReference type="Proteomes" id="UP000271256"/>
    </source>
</evidence>
<reference evidence="1 2" key="1">
    <citation type="submission" date="2018-10" db="EMBL/GenBank/DDBJ databases">
        <authorList>
            <person name="Grouzdev D.S."/>
            <person name="Krutkina M.S."/>
            <person name="Tourova T.P."/>
            <person name="Nazina T.N."/>
        </authorList>
    </citation>
    <scope>NUCLEOTIDE SEQUENCE [LARGE SCALE GENOMIC DNA]</scope>
    <source>
        <strain evidence="1 2">435</strain>
    </source>
</reference>